<accession>A0A9D3Y3H3</accession>
<protein>
    <submittedName>
        <fullName evidence="1">Uncharacterized protein</fullName>
    </submittedName>
</protein>
<reference evidence="1" key="2">
    <citation type="submission" date="2020-11" db="EMBL/GenBank/DDBJ databases">
        <authorList>
            <person name="McCartney M.A."/>
            <person name="Auch B."/>
            <person name="Kono T."/>
            <person name="Mallez S."/>
            <person name="Becker A."/>
            <person name="Gohl D.M."/>
            <person name="Silverstein K.A.T."/>
            <person name="Koren S."/>
            <person name="Bechman K.B."/>
            <person name="Herman A."/>
            <person name="Abrahante J.E."/>
            <person name="Garbe J."/>
        </authorList>
    </citation>
    <scope>NUCLEOTIDE SEQUENCE</scope>
    <source>
        <strain evidence="1">Duluth1</strain>
        <tissue evidence="1">Whole animal</tissue>
    </source>
</reference>
<keyword evidence="2" id="KW-1185">Reference proteome</keyword>
<reference evidence="1" key="1">
    <citation type="journal article" date="2019" name="bioRxiv">
        <title>The Genome of the Zebra Mussel, Dreissena polymorpha: A Resource for Invasive Species Research.</title>
        <authorList>
            <person name="McCartney M.A."/>
            <person name="Auch B."/>
            <person name="Kono T."/>
            <person name="Mallez S."/>
            <person name="Zhang Y."/>
            <person name="Obille A."/>
            <person name="Becker A."/>
            <person name="Abrahante J.E."/>
            <person name="Garbe J."/>
            <person name="Badalamenti J.P."/>
            <person name="Herman A."/>
            <person name="Mangelson H."/>
            <person name="Liachko I."/>
            <person name="Sullivan S."/>
            <person name="Sone E.D."/>
            <person name="Koren S."/>
            <person name="Silverstein K.A.T."/>
            <person name="Beckman K.B."/>
            <person name="Gohl D.M."/>
        </authorList>
    </citation>
    <scope>NUCLEOTIDE SEQUENCE</scope>
    <source>
        <strain evidence="1">Duluth1</strain>
        <tissue evidence="1">Whole animal</tissue>
    </source>
</reference>
<comment type="caution">
    <text evidence="1">The sequence shown here is derived from an EMBL/GenBank/DDBJ whole genome shotgun (WGS) entry which is preliminary data.</text>
</comment>
<dbReference type="AlphaFoldDB" id="A0A9D3Y3H3"/>
<gene>
    <name evidence="1" type="ORF">DPMN_194796</name>
</gene>
<evidence type="ECO:0000313" key="1">
    <source>
        <dbReference type="EMBL" id="KAH3692346.1"/>
    </source>
</evidence>
<evidence type="ECO:0000313" key="2">
    <source>
        <dbReference type="Proteomes" id="UP000828390"/>
    </source>
</evidence>
<name>A0A9D3Y3H3_DREPO</name>
<proteinExistence type="predicted"/>
<organism evidence="1 2">
    <name type="scientific">Dreissena polymorpha</name>
    <name type="common">Zebra mussel</name>
    <name type="synonym">Mytilus polymorpha</name>
    <dbReference type="NCBI Taxonomy" id="45954"/>
    <lineage>
        <taxon>Eukaryota</taxon>
        <taxon>Metazoa</taxon>
        <taxon>Spiralia</taxon>
        <taxon>Lophotrochozoa</taxon>
        <taxon>Mollusca</taxon>
        <taxon>Bivalvia</taxon>
        <taxon>Autobranchia</taxon>
        <taxon>Heteroconchia</taxon>
        <taxon>Euheterodonta</taxon>
        <taxon>Imparidentia</taxon>
        <taxon>Neoheterodontei</taxon>
        <taxon>Myida</taxon>
        <taxon>Dreissenoidea</taxon>
        <taxon>Dreissenidae</taxon>
        <taxon>Dreissena</taxon>
    </lineage>
</organism>
<dbReference type="EMBL" id="JAIWYP010000023">
    <property type="protein sequence ID" value="KAH3692346.1"/>
    <property type="molecule type" value="Genomic_DNA"/>
</dbReference>
<sequence length="62" mass="7051">MLFALMSSFRRTKVDVQTWQDAGKIRNGVERGKKALNCSKLCTAHKNGGYTWKGRAIRVKHT</sequence>
<dbReference type="Proteomes" id="UP000828390">
    <property type="component" value="Unassembled WGS sequence"/>
</dbReference>